<reference evidence="2 3" key="1">
    <citation type="submission" date="2019-06" db="EMBL/GenBank/DDBJ databases">
        <title>Draft genomes of female and male turbot (Scophthalmus maximus).</title>
        <authorList>
            <person name="Xu H."/>
            <person name="Xu X.-W."/>
            <person name="Shao C."/>
            <person name="Chen S."/>
        </authorList>
    </citation>
    <scope>NUCLEOTIDE SEQUENCE [LARGE SCALE GENOMIC DNA]</scope>
    <source>
        <strain evidence="2">Ysfricsl-2016a</strain>
        <tissue evidence="2">Blood</tissue>
    </source>
</reference>
<protein>
    <submittedName>
        <fullName evidence="2">Uncharacterized protein</fullName>
    </submittedName>
</protein>
<dbReference type="EMBL" id="VEVO01000003">
    <property type="protein sequence ID" value="KAF0043969.1"/>
    <property type="molecule type" value="Genomic_DNA"/>
</dbReference>
<accession>A0A6A4TGL3</accession>
<proteinExistence type="predicted"/>
<name>A0A6A4TGL3_SCOMX</name>
<comment type="caution">
    <text evidence="2">The sequence shown here is derived from an EMBL/GenBank/DDBJ whole genome shotgun (WGS) entry which is preliminary data.</text>
</comment>
<feature type="region of interest" description="Disordered" evidence="1">
    <location>
        <begin position="74"/>
        <end position="98"/>
    </location>
</feature>
<sequence>MQDERLPKRGGGQSDGDAEGRRRERVQRRSVVFANMPNGICNADVRRRTRRKKREEEREWRRLRRCAIRGGRGARLRHRASGRTGPSLRITSPRDDCSDFPLLQDPKELRHHAKVPELPEGSLLRRRREMLR</sequence>
<evidence type="ECO:0000313" key="2">
    <source>
        <dbReference type="EMBL" id="KAF0043969.1"/>
    </source>
</evidence>
<dbReference type="AlphaFoldDB" id="A0A6A4TGL3"/>
<evidence type="ECO:0000256" key="1">
    <source>
        <dbReference type="SAM" id="MobiDB-lite"/>
    </source>
</evidence>
<feature type="region of interest" description="Disordered" evidence="1">
    <location>
        <begin position="1"/>
        <end position="29"/>
    </location>
</feature>
<organism evidence="2 3">
    <name type="scientific">Scophthalmus maximus</name>
    <name type="common">Turbot</name>
    <name type="synonym">Psetta maxima</name>
    <dbReference type="NCBI Taxonomy" id="52904"/>
    <lineage>
        <taxon>Eukaryota</taxon>
        <taxon>Metazoa</taxon>
        <taxon>Chordata</taxon>
        <taxon>Craniata</taxon>
        <taxon>Vertebrata</taxon>
        <taxon>Euteleostomi</taxon>
        <taxon>Actinopterygii</taxon>
        <taxon>Neopterygii</taxon>
        <taxon>Teleostei</taxon>
        <taxon>Neoteleostei</taxon>
        <taxon>Acanthomorphata</taxon>
        <taxon>Carangaria</taxon>
        <taxon>Pleuronectiformes</taxon>
        <taxon>Pleuronectoidei</taxon>
        <taxon>Scophthalmidae</taxon>
        <taxon>Scophthalmus</taxon>
    </lineage>
</organism>
<evidence type="ECO:0000313" key="3">
    <source>
        <dbReference type="Proteomes" id="UP000438429"/>
    </source>
</evidence>
<gene>
    <name evidence="2" type="ORF">F2P81_003127</name>
</gene>
<dbReference type="Proteomes" id="UP000438429">
    <property type="component" value="Unassembled WGS sequence"/>
</dbReference>